<accession>A0A291DZF8</accession>
<evidence type="ECO:0000313" key="2">
    <source>
        <dbReference type="Proteomes" id="UP000217979"/>
    </source>
</evidence>
<proteinExistence type="predicted"/>
<protein>
    <submittedName>
        <fullName evidence="1">Uncharacterized protein</fullName>
    </submittedName>
</protein>
<gene>
    <name evidence="1" type="ORF">CO704_14335</name>
</gene>
<name>A0A291DZF8_9ENTR</name>
<dbReference type="EMBL" id="CP023525">
    <property type="protein sequence ID" value="ATF93204.1"/>
    <property type="molecule type" value="Genomic_DNA"/>
</dbReference>
<dbReference type="AlphaFoldDB" id="A0A291DZF8"/>
<dbReference type="Proteomes" id="UP000217979">
    <property type="component" value="Chromosome"/>
</dbReference>
<organism evidence="1 2">
    <name type="scientific">Cedecea neteri</name>
    <dbReference type="NCBI Taxonomy" id="158822"/>
    <lineage>
        <taxon>Bacteria</taxon>
        <taxon>Pseudomonadati</taxon>
        <taxon>Pseudomonadota</taxon>
        <taxon>Gammaproteobacteria</taxon>
        <taxon>Enterobacterales</taxon>
        <taxon>Enterobacteriaceae</taxon>
        <taxon>Cedecea</taxon>
    </lineage>
</organism>
<sequence>MKIEIDGKELVKSCSLTMKPNGKLVFDFGDGAKISLVFYTEPSKNNGNRVAESIVDADGQGMTVHCYNFKVYSPMQEGLSSEPQFVFTKDGKKYYLNFRTSLFNLDSRVININFMKDK</sequence>
<reference evidence="1 2" key="1">
    <citation type="submission" date="2017-09" db="EMBL/GenBank/DDBJ databases">
        <title>FDA dAtabase for Regulatory Grade micrObial Sequences (FDA-ARGOS): Supporting development and validation of Infectious Disease Dx tests.</title>
        <authorList>
            <person name="Minogue T."/>
            <person name="Wolcott M."/>
            <person name="Wasieloski L."/>
            <person name="Aguilar W."/>
            <person name="Moore D."/>
            <person name="Tallon L."/>
            <person name="Sadzewicz L."/>
            <person name="Ott S."/>
            <person name="Zhao X."/>
            <person name="Nagaraj S."/>
            <person name="Vavikolanu K."/>
            <person name="Aluvathingal J."/>
            <person name="Nadendla S."/>
            <person name="Sichtig H."/>
        </authorList>
    </citation>
    <scope>NUCLEOTIDE SEQUENCE [LARGE SCALE GENOMIC DNA]</scope>
    <source>
        <strain evidence="1 2">FDAARGOS_392</strain>
    </source>
</reference>
<dbReference type="InterPro" id="IPR049197">
    <property type="entry name" value="DUF6864"/>
</dbReference>
<dbReference type="RefSeq" id="WP_061272752.1">
    <property type="nucleotide sequence ID" value="NZ_CP023525.1"/>
</dbReference>
<evidence type="ECO:0000313" key="1">
    <source>
        <dbReference type="EMBL" id="ATF93204.1"/>
    </source>
</evidence>
<dbReference type="Pfam" id="PF21732">
    <property type="entry name" value="DUF6864"/>
    <property type="match status" value="1"/>
</dbReference>